<gene>
    <name evidence="2" type="ORF">DX873_15905</name>
</gene>
<name>A0A371JLS5_9FLAO</name>
<dbReference type="Pfam" id="PF01381">
    <property type="entry name" value="HTH_3"/>
    <property type="match status" value="1"/>
</dbReference>
<organism evidence="2 3">
    <name type="scientific">Flagellimonas nanhaiensis</name>
    <dbReference type="NCBI Taxonomy" id="2292706"/>
    <lineage>
        <taxon>Bacteria</taxon>
        <taxon>Pseudomonadati</taxon>
        <taxon>Bacteroidota</taxon>
        <taxon>Flavobacteriia</taxon>
        <taxon>Flavobacteriales</taxon>
        <taxon>Flavobacteriaceae</taxon>
        <taxon>Flagellimonas</taxon>
    </lineage>
</organism>
<accession>A0A371JLS5</accession>
<dbReference type="Gene3D" id="1.10.260.40">
    <property type="entry name" value="lambda repressor-like DNA-binding domains"/>
    <property type="match status" value="1"/>
</dbReference>
<dbReference type="CDD" id="cd00093">
    <property type="entry name" value="HTH_XRE"/>
    <property type="match status" value="1"/>
</dbReference>
<dbReference type="SUPFAM" id="SSF47413">
    <property type="entry name" value="lambda repressor-like DNA-binding domains"/>
    <property type="match status" value="1"/>
</dbReference>
<dbReference type="PROSITE" id="PS50943">
    <property type="entry name" value="HTH_CROC1"/>
    <property type="match status" value="1"/>
</dbReference>
<evidence type="ECO:0000259" key="1">
    <source>
        <dbReference type="PROSITE" id="PS50943"/>
    </source>
</evidence>
<dbReference type="AlphaFoldDB" id="A0A371JLS5"/>
<dbReference type="EMBL" id="QTJX01000005">
    <property type="protein sequence ID" value="RDY58015.1"/>
    <property type="molecule type" value="Genomic_DNA"/>
</dbReference>
<protein>
    <submittedName>
        <fullName evidence="2">XRE family transcriptional regulator</fullName>
    </submittedName>
</protein>
<dbReference type="InterPro" id="IPR010982">
    <property type="entry name" value="Lambda_DNA-bd_dom_sf"/>
</dbReference>
<dbReference type="OrthoDB" id="337567at2"/>
<dbReference type="SMART" id="SM00530">
    <property type="entry name" value="HTH_XRE"/>
    <property type="match status" value="1"/>
</dbReference>
<dbReference type="InterPro" id="IPR001387">
    <property type="entry name" value="Cro/C1-type_HTH"/>
</dbReference>
<dbReference type="GO" id="GO:0003677">
    <property type="term" value="F:DNA binding"/>
    <property type="evidence" value="ECO:0007669"/>
    <property type="project" value="InterPro"/>
</dbReference>
<feature type="domain" description="HTH cro/C1-type" evidence="1">
    <location>
        <begin position="22"/>
        <end position="77"/>
    </location>
</feature>
<evidence type="ECO:0000313" key="3">
    <source>
        <dbReference type="Proteomes" id="UP000261828"/>
    </source>
</evidence>
<comment type="caution">
    <text evidence="2">The sequence shown here is derived from an EMBL/GenBank/DDBJ whole genome shotgun (WGS) entry which is preliminary data.</text>
</comment>
<dbReference type="RefSeq" id="WP_116185485.1">
    <property type="nucleotide sequence ID" value="NZ_QTJX01000005.1"/>
</dbReference>
<dbReference type="Proteomes" id="UP000261828">
    <property type="component" value="Unassembled WGS sequence"/>
</dbReference>
<sequence length="88" mass="10308">MSNNLNLCGSDEEVMQYLAQFIKEKRIELEISQSSISRASGVDNAYISRIERGKKHRITVYMLVRILNALNLEIVIKEKKSKRKRVRR</sequence>
<proteinExistence type="predicted"/>
<keyword evidence="3" id="KW-1185">Reference proteome</keyword>
<evidence type="ECO:0000313" key="2">
    <source>
        <dbReference type="EMBL" id="RDY58015.1"/>
    </source>
</evidence>
<reference evidence="2 3" key="1">
    <citation type="submission" date="2018-08" db="EMBL/GenBank/DDBJ databases">
        <title>Muricauda nanhaiensis sp. nov., isolated from seawater of the South China Sea.</title>
        <authorList>
            <person name="Dang Y."/>
        </authorList>
    </citation>
    <scope>NUCLEOTIDE SEQUENCE [LARGE SCALE GENOMIC DNA]</scope>
    <source>
        <strain evidence="2 3">SM1704</strain>
    </source>
</reference>